<proteinExistence type="predicted"/>
<dbReference type="Proteomes" id="UP000620064">
    <property type="component" value="Unassembled WGS sequence"/>
</dbReference>
<name>A0ABQ2NPQ2_9FLAO</name>
<accession>A0ABQ2NPQ2</accession>
<organism evidence="1 2">
    <name type="scientific">Cloacibacterium rupense</name>
    <dbReference type="NCBI Taxonomy" id="517423"/>
    <lineage>
        <taxon>Bacteria</taxon>
        <taxon>Pseudomonadati</taxon>
        <taxon>Bacteroidota</taxon>
        <taxon>Flavobacteriia</taxon>
        <taxon>Flavobacteriales</taxon>
        <taxon>Weeksellaceae</taxon>
    </lineage>
</organism>
<dbReference type="InterPro" id="IPR036388">
    <property type="entry name" value="WH-like_DNA-bd_sf"/>
</dbReference>
<evidence type="ECO:0008006" key="3">
    <source>
        <dbReference type="Google" id="ProtNLM"/>
    </source>
</evidence>
<reference evidence="2" key="1">
    <citation type="journal article" date="2019" name="Int. J. Syst. Evol. Microbiol.">
        <title>The Global Catalogue of Microorganisms (GCM) 10K type strain sequencing project: providing services to taxonomists for standard genome sequencing and annotation.</title>
        <authorList>
            <consortium name="The Broad Institute Genomics Platform"/>
            <consortium name="The Broad Institute Genome Sequencing Center for Infectious Disease"/>
            <person name="Wu L."/>
            <person name="Ma J."/>
        </authorList>
    </citation>
    <scope>NUCLEOTIDE SEQUENCE [LARGE SCALE GENOMIC DNA]</scope>
    <source>
        <strain evidence="2">CGMCC 1.7656</strain>
    </source>
</reference>
<protein>
    <recommendedName>
        <fullName evidence="3">Helix-turn-helix domain-containing protein</fullName>
    </recommendedName>
</protein>
<dbReference type="Gene3D" id="1.10.10.10">
    <property type="entry name" value="Winged helix-like DNA-binding domain superfamily/Winged helix DNA-binding domain"/>
    <property type="match status" value="1"/>
</dbReference>
<keyword evidence="2" id="KW-1185">Reference proteome</keyword>
<gene>
    <name evidence="1" type="ORF">GCM10010992_27730</name>
</gene>
<evidence type="ECO:0000313" key="1">
    <source>
        <dbReference type="EMBL" id="GGP06722.1"/>
    </source>
</evidence>
<comment type="caution">
    <text evidence="1">The sequence shown here is derived from an EMBL/GenBank/DDBJ whole genome shotgun (WGS) entry which is preliminary data.</text>
</comment>
<evidence type="ECO:0000313" key="2">
    <source>
        <dbReference type="Proteomes" id="UP000620064"/>
    </source>
</evidence>
<dbReference type="EMBL" id="BMLV01000009">
    <property type="protein sequence ID" value="GGP06722.1"/>
    <property type="molecule type" value="Genomic_DNA"/>
</dbReference>
<sequence>MYYLELIQKFWEFNRKMQLGSSTIVLYLYLLKLANDKNAYTIIISDVIMSNRLGLTRKTVKSCKEKLRNLGLIQYETKSGCPCFYRILVDYTDNIAESMVSGNIETINAMNMDIIEKDDVFLEAPDFSTVLKMDEKIVEINDEKNVNESLTQNRIPTLKEFIDYAHTIEGYEETLDLMVKEKYFLWSANNWKNVSNRPISNWRLSLKNSLPYMKDKDQKIEVFLEPIPSIKPPKPSLD</sequence>